<dbReference type="GO" id="GO:0008967">
    <property type="term" value="F:phosphoglycolate phosphatase activity"/>
    <property type="evidence" value="ECO:0007669"/>
    <property type="project" value="UniProtKB-EC"/>
</dbReference>
<dbReference type="InterPro" id="IPR050155">
    <property type="entry name" value="HAD-like_hydrolase_sf"/>
</dbReference>
<dbReference type="InterPro" id="IPR041492">
    <property type="entry name" value="HAD_2"/>
</dbReference>
<dbReference type="PANTHER" id="PTHR43434:SF1">
    <property type="entry name" value="PHOSPHOGLYCOLATE PHOSPHATASE"/>
    <property type="match status" value="1"/>
</dbReference>
<dbReference type="PANTHER" id="PTHR43434">
    <property type="entry name" value="PHOSPHOGLYCOLATE PHOSPHATASE"/>
    <property type="match status" value="1"/>
</dbReference>
<dbReference type="GO" id="GO:0006281">
    <property type="term" value="P:DNA repair"/>
    <property type="evidence" value="ECO:0007669"/>
    <property type="project" value="TreeGrafter"/>
</dbReference>
<dbReference type="InterPro" id="IPR006439">
    <property type="entry name" value="HAD-SF_hydro_IA"/>
</dbReference>
<protein>
    <recommendedName>
        <fullName evidence="4">phosphoglycolate phosphatase</fullName>
        <ecNumber evidence="4">3.1.3.18</ecNumber>
    </recommendedName>
</protein>
<reference evidence="5" key="1">
    <citation type="journal article" date="2020" name="mSystems">
        <title>Genome- and Community-Level Interaction Insights into Carbon Utilization and Element Cycling Functions of Hydrothermarchaeota in Hydrothermal Sediment.</title>
        <authorList>
            <person name="Zhou Z."/>
            <person name="Liu Y."/>
            <person name="Xu W."/>
            <person name="Pan J."/>
            <person name="Luo Z.H."/>
            <person name="Li M."/>
        </authorList>
    </citation>
    <scope>NUCLEOTIDE SEQUENCE [LARGE SCALE GENOMIC DNA]</scope>
    <source>
        <strain evidence="5">SpSt-776</strain>
    </source>
</reference>
<comment type="catalytic activity">
    <reaction evidence="1">
        <text>2-phosphoglycolate + H2O = glycolate + phosphate</text>
        <dbReference type="Rhea" id="RHEA:14369"/>
        <dbReference type="ChEBI" id="CHEBI:15377"/>
        <dbReference type="ChEBI" id="CHEBI:29805"/>
        <dbReference type="ChEBI" id="CHEBI:43474"/>
        <dbReference type="ChEBI" id="CHEBI:58033"/>
        <dbReference type="EC" id="3.1.3.18"/>
    </reaction>
</comment>
<dbReference type="NCBIfam" id="TIGR01509">
    <property type="entry name" value="HAD-SF-IA-v3"/>
    <property type="match status" value="1"/>
</dbReference>
<gene>
    <name evidence="5" type="ORF">ENV62_01880</name>
</gene>
<organism evidence="5">
    <name type="scientific">Desulfobacca acetoxidans</name>
    <dbReference type="NCBI Taxonomy" id="60893"/>
    <lineage>
        <taxon>Bacteria</taxon>
        <taxon>Pseudomonadati</taxon>
        <taxon>Thermodesulfobacteriota</taxon>
        <taxon>Desulfobaccia</taxon>
        <taxon>Desulfobaccales</taxon>
        <taxon>Desulfobaccaceae</taxon>
        <taxon>Desulfobacca</taxon>
    </lineage>
</organism>
<dbReference type="SFLD" id="SFLDS00003">
    <property type="entry name" value="Haloacid_Dehalogenase"/>
    <property type="match status" value="1"/>
</dbReference>
<keyword evidence="5" id="KW-0378">Hydrolase</keyword>
<dbReference type="Gene3D" id="1.10.150.240">
    <property type="entry name" value="Putative phosphatase, domain 2"/>
    <property type="match status" value="1"/>
</dbReference>
<dbReference type="SFLD" id="SFLDG01129">
    <property type="entry name" value="C1.5:_HAD__Beta-PGM__Phosphata"/>
    <property type="match status" value="1"/>
</dbReference>
<dbReference type="InterPro" id="IPR036412">
    <property type="entry name" value="HAD-like_sf"/>
</dbReference>
<comment type="caution">
    <text evidence="5">The sequence shown here is derived from an EMBL/GenBank/DDBJ whole genome shotgun (WGS) entry which is preliminary data.</text>
</comment>
<dbReference type="NCBIfam" id="TIGR01549">
    <property type="entry name" value="HAD-SF-IA-v1"/>
    <property type="match status" value="1"/>
</dbReference>
<dbReference type="InterPro" id="IPR023198">
    <property type="entry name" value="PGP-like_dom2"/>
</dbReference>
<dbReference type="EMBL" id="DTHB01000016">
    <property type="protein sequence ID" value="HGB13977.1"/>
    <property type="molecule type" value="Genomic_DNA"/>
</dbReference>
<evidence type="ECO:0000313" key="5">
    <source>
        <dbReference type="EMBL" id="HGB13977.1"/>
    </source>
</evidence>
<evidence type="ECO:0000256" key="2">
    <source>
        <dbReference type="ARBA" id="ARBA00004818"/>
    </source>
</evidence>
<dbReference type="InterPro" id="IPR023214">
    <property type="entry name" value="HAD_sf"/>
</dbReference>
<dbReference type="FunFam" id="3.40.50.1000:FF:000022">
    <property type="entry name" value="Phosphoglycolate phosphatase"/>
    <property type="match status" value="1"/>
</dbReference>
<dbReference type="EC" id="3.1.3.18" evidence="4"/>
<dbReference type="SUPFAM" id="SSF56784">
    <property type="entry name" value="HAD-like"/>
    <property type="match status" value="1"/>
</dbReference>
<evidence type="ECO:0000256" key="1">
    <source>
        <dbReference type="ARBA" id="ARBA00000830"/>
    </source>
</evidence>
<dbReference type="GO" id="GO:0005829">
    <property type="term" value="C:cytosol"/>
    <property type="evidence" value="ECO:0007669"/>
    <property type="project" value="TreeGrafter"/>
</dbReference>
<name>A0A7C3WS61_9BACT</name>
<evidence type="ECO:0000256" key="3">
    <source>
        <dbReference type="ARBA" id="ARBA00006171"/>
    </source>
</evidence>
<dbReference type="Pfam" id="PF13419">
    <property type="entry name" value="HAD_2"/>
    <property type="match status" value="1"/>
</dbReference>
<dbReference type="AlphaFoldDB" id="A0A7C3WS61"/>
<evidence type="ECO:0000256" key="4">
    <source>
        <dbReference type="ARBA" id="ARBA00013078"/>
    </source>
</evidence>
<accession>A0A7C3WS61</accession>
<comment type="similarity">
    <text evidence="3">Belongs to the HAD-like hydrolase superfamily. CbbY/CbbZ/Gph/YieH family.</text>
</comment>
<sequence length="216" mass="23722">MEKIRVKLIVFDLDGTLADSLPDLTAAANYVCRRLGLPEHPASDIREMIGGGEKTFVSRFIGEENQRLYPQAMDLYLEYYFQHCGDQTRLYPGVKETLEAFSDKHLAVLSNKMERFTRRQLEVLGIAHLFAAIKGGDSYHTLKPSSQGLAALIQELGRMPAETLMVGDKPADILAGKGAGAHTLAVTYGYGEPEVLKAAAPDAIIPAFPCLRDLID</sequence>
<proteinExistence type="inferred from homology"/>
<comment type="pathway">
    <text evidence="2">Organic acid metabolism; glycolate biosynthesis; glycolate from 2-phosphoglycolate: step 1/1.</text>
</comment>
<dbReference type="Gene3D" id="3.40.50.1000">
    <property type="entry name" value="HAD superfamily/HAD-like"/>
    <property type="match status" value="1"/>
</dbReference>